<protein>
    <submittedName>
        <fullName evidence="1">Uncharacterized protein</fullName>
    </submittedName>
</protein>
<evidence type="ECO:0000313" key="2">
    <source>
        <dbReference type="Proteomes" id="UP001066276"/>
    </source>
</evidence>
<name>A0AAV7QFM5_PLEWA</name>
<comment type="caution">
    <text evidence="1">The sequence shown here is derived from an EMBL/GenBank/DDBJ whole genome shotgun (WGS) entry which is preliminary data.</text>
</comment>
<organism evidence="1 2">
    <name type="scientific">Pleurodeles waltl</name>
    <name type="common">Iberian ribbed newt</name>
    <dbReference type="NCBI Taxonomy" id="8319"/>
    <lineage>
        <taxon>Eukaryota</taxon>
        <taxon>Metazoa</taxon>
        <taxon>Chordata</taxon>
        <taxon>Craniata</taxon>
        <taxon>Vertebrata</taxon>
        <taxon>Euteleostomi</taxon>
        <taxon>Amphibia</taxon>
        <taxon>Batrachia</taxon>
        <taxon>Caudata</taxon>
        <taxon>Salamandroidea</taxon>
        <taxon>Salamandridae</taxon>
        <taxon>Pleurodelinae</taxon>
        <taxon>Pleurodeles</taxon>
    </lineage>
</organism>
<gene>
    <name evidence="1" type="ORF">NDU88_003413</name>
</gene>
<evidence type="ECO:0000313" key="1">
    <source>
        <dbReference type="EMBL" id="KAJ1137000.1"/>
    </source>
</evidence>
<keyword evidence="2" id="KW-1185">Reference proteome</keyword>
<accession>A0AAV7QFM5</accession>
<dbReference type="EMBL" id="JANPWB010000010">
    <property type="protein sequence ID" value="KAJ1137000.1"/>
    <property type="molecule type" value="Genomic_DNA"/>
</dbReference>
<dbReference type="Proteomes" id="UP001066276">
    <property type="component" value="Chromosome 6"/>
</dbReference>
<reference evidence="1" key="1">
    <citation type="journal article" date="2022" name="bioRxiv">
        <title>Sequencing and chromosome-scale assembly of the giantPleurodeles waltlgenome.</title>
        <authorList>
            <person name="Brown T."/>
            <person name="Elewa A."/>
            <person name="Iarovenko S."/>
            <person name="Subramanian E."/>
            <person name="Araus A.J."/>
            <person name="Petzold A."/>
            <person name="Susuki M."/>
            <person name="Suzuki K.-i.T."/>
            <person name="Hayashi T."/>
            <person name="Toyoda A."/>
            <person name="Oliveira C."/>
            <person name="Osipova E."/>
            <person name="Leigh N.D."/>
            <person name="Simon A."/>
            <person name="Yun M.H."/>
        </authorList>
    </citation>
    <scope>NUCLEOTIDE SEQUENCE</scope>
    <source>
        <strain evidence="1">20211129_DDA</strain>
        <tissue evidence="1">Liver</tissue>
    </source>
</reference>
<dbReference type="AlphaFoldDB" id="A0AAV7QFM5"/>
<sequence length="113" mass="11873">MPRHITGSRHRNARVADRPSALRARQVTAPCLAAVPPCLLIIPLQARSPSGTCGGGCGGCGEALVVRRACEHGDLLCLQTSYRLAILQQIGGSERSFGATPHHIALRGTRIAA</sequence>
<proteinExistence type="predicted"/>